<reference evidence="1" key="1">
    <citation type="submission" date="2019-09" db="EMBL/GenBank/DDBJ databases">
        <title>Draft genome information of white flower Hibiscus syriacus.</title>
        <authorList>
            <person name="Kim Y.-M."/>
        </authorList>
    </citation>
    <scope>NUCLEOTIDE SEQUENCE [LARGE SCALE GENOMIC DNA]</scope>
    <source>
        <strain evidence="1">YM2019G1</strain>
    </source>
</reference>
<proteinExistence type="predicted"/>
<gene>
    <name evidence="1" type="ORF">F3Y22_tig00110551pilonHSYRG00241</name>
</gene>
<dbReference type="PANTHER" id="PTHR33116">
    <property type="entry name" value="REVERSE TRANSCRIPTASE ZINC-BINDING DOMAIN-CONTAINING PROTEIN-RELATED-RELATED"/>
    <property type="match status" value="1"/>
</dbReference>
<keyword evidence="2" id="KW-1185">Reference proteome</keyword>
<evidence type="ECO:0000313" key="1">
    <source>
        <dbReference type="EMBL" id="KAE8700930.1"/>
    </source>
</evidence>
<organism evidence="1 2">
    <name type="scientific">Hibiscus syriacus</name>
    <name type="common">Rose of Sharon</name>
    <dbReference type="NCBI Taxonomy" id="106335"/>
    <lineage>
        <taxon>Eukaryota</taxon>
        <taxon>Viridiplantae</taxon>
        <taxon>Streptophyta</taxon>
        <taxon>Embryophyta</taxon>
        <taxon>Tracheophyta</taxon>
        <taxon>Spermatophyta</taxon>
        <taxon>Magnoliopsida</taxon>
        <taxon>eudicotyledons</taxon>
        <taxon>Gunneridae</taxon>
        <taxon>Pentapetalae</taxon>
        <taxon>rosids</taxon>
        <taxon>malvids</taxon>
        <taxon>Malvales</taxon>
        <taxon>Malvaceae</taxon>
        <taxon>Malvoideae</taxon>
        <taxon>Hibiscus</taxon>
    </lineage>
</organism>
<dbReference type="Proteomes" id="UP000436088">
    <property type="component" value="Unassembled WGS sequence"/>
</dbReference>
<name>A0A6A3A908_HIBSY</name>
<dbReference type="AlphaFoldDB" id="A0A6A3A908"/>
<evidence type="ECO:0008006" key="3">
    <source>
        <dbReference type="Google" id="ProtNLM"/>
    </source>
</evidence>
<dbReference type="EMBL" id="VEPZ02001027">
    <property type="protein sequence ID" value="KAE8700930.1"/>
    <property type="molecule type" value="Genomic_DNA"/>
</dbReference>
<comment type="caution">
    <text evidence="1">The sequence shown here is derived from an EMBL/GenBank/DDBJ whole genome shotgun (WGS) entry which is preliminary data.</text>
</comment>
<dbReference type="PANTHER" id="PTHR33116:SF75">
    <property type="entry name" value="RIBONUCLEASE H PROTEIN"/>
    <property type="match status" value="1"/>
</dbReference>
<sequence>MLQVGISLFLERSYGGEKVVYGKDDRQVFWDRRAEWMNLWFDELELMEGYEQKLKIKVWVILKDVHILVWSDKFFKELGSSWGTIISIHEETSRRDRFDEARLLLKVQYESALPEKCNIIVNGRVYTIRIIQRSKKRAGFSLMVLWPVVEYGKQLMWQAADIGVCNFQRDTKADVGEGLHEVPVLSNEGPVYQCVDESIGLMELNRVIAKSWLSQSLSNRSRLMDVPIEKIYSLQILVEASCDETRGVNFGKVPTSIIYAPNLTLGNTVTCSTVGGNLISGNPSKHGKASKRKNKNASGCSLMVKSRSHPNQSENSSGGNQGGCLDLRNKAEAALAVVEALGVQFSISREMMLERLELLEPSGEWTLPRSLSDHKPVMLRGKKPKKVCRPFKWFNYSVEDPSFFDRIKGVCEANKALRGRTNHISSLKVHNSMYKNQSGIQNAFIKYFQESYNDVITLPVKRFDISFKRITEATRRFIEAPFTEEEGKVENFSFNKSFIALIPKKSEVVATEDFRPISLIMDCALIANKIIDELRKSKKDAILFKADFSKTYDIVDFSEALNGLLKKSVMSGSCGGVFIGSGVVVSHIQVADDIIFFSEANVEKIKNLLRVLKIFEVATGLKLNMKKKKLYGINVEESRVIGWAESISCGWASLPTTYLGLPLCEDSDCLWKKIIVARNNYDPELILPRAVNNGKSSWVWRDIINPTALYEDGFLSEVRCVMCNGAKIDFWTIALNWTQSVKWQLQVGIWSGLNMYR</sequence>
<evidence type="ECO:0000313" key="2">
    <source>
        <dbReference type="Proteomes" id="UP000436088"/>
    </source>
</evidence>
<accession>A0A6A3A908</accession>
<protein>
    <recommendedName>
        <fullName evidence="3">Reverse transcriptase domain-containing protein</fullName>
    </recommendedName>
</protein>